<dbReference type="InterPro" id="IPR000415">
    <property type="entry name" value="Nitroreductase-like"/>
</dbReference>
<proteinExistence type="inferred from homology"/>
<comment type="caution">
    <text evidence="4">The sequence shown here is derived from an EMBL/GenBank/DDBJ whole genome shotgun (WGS) entry which is preliminary data.</text>
</comment>
<organism evidence="4 5">
    <name type="scientific">Sedimentibacter saalensis</name>
    <dbReference type="NCBI Taxonomy" id="130788"/>
    <lineage>
        <taxon>Bacteria</taxon>
        <taxon>Bacillati</taxon>
        <taxon>Bacillota</taxon>
        <taxon>Tissierellia</taxon>
        <taxon>Sedimentibacter</taxon>
    </lineage>
</organism>
<dbReference type="GO" id="GO:0016491">
    <property type="term" value="F:oxidoreductase activity"/>
    <property type="evidence" value="ECO:0007669"/>
    <property type="project" value="UniProtKB-KW"/>
</dbReference>
<dbReference type="Pfam" id="PF00881">
    <property type="entry name" value="Nitroreductase"/>
    <property type="match status" value="2"/>
</dbReference>
<dbReference type="PANTHER" id="PTHR43673:SF10">
    <property type="entry name" value="NADH DEHYDROGENASE_NAD(P)H NITROREDUCTASE XCC3605-RELATED"/>
    <property type="match status" value="1"/>
</dbReference>
<dbReference type="OrthoDB" id="9783470at2"/>
<dbReference type="RefSeq" id="WP_145082591.1">
    <property type="nucleotide sequence ID" value="NZ_DAMBUX010000003.1"/>
</dbReference>
<dbReference type="Proteomes" id="UP000315343">
    <property type="component" value="Unassembled WGS sequence"/>
</dbReference>
<dbReference type="InterPro" id="IPR029479">
    <property type="entry name" value="Nitroreductase"/>
</dbReference>
<sequence>MLDLLKRRRTVRKFKEEKIPRDTIEKIIKAGLLAPSSKDKKPVEFVVVEDRDTMMRLRKCKAKGANGLDTAVCAIAVIADSNLSDVWVEDASIASILIQLEAEAQGLGSVWIQMRKRQSDFGESEAEVRNVLNIPEKYGVLSIVALGYKDEEKTHYNENNLNMSKVHFEKF</sequence>
<evidence type="ECO:0000256" key="2">
    <source>
        <dbReference type="ARBA" id="ARBA00023002"/>
    </source>
</evidence>
<dbReference type="CDD" id="cd02151">
    <property type="entry name" value="nitroreductase"/>
    <property type="match status" value="1"/>
</dbReference>
<accession>A0A562JBK9</accession>
<name>A0A562JBK9_9FIRM</name>
<dbReference type="EMBL" id="VLKH01000004">
    <property type="protein sequence ID" value="TWH80601.1"/>
    <property type="molecule type" value="Genomic_DNA"/>
</dbReference>
<evidence type="ECO:0000313" key="5">
    <source>
        <dbReference type="Proteomes" id="UP000315343"/>
    </source>
</evidence>
<evidence type="ECO:0000259" key="3">
    <source>
        <dbReference type="Pfam" id="PF00881"/>
    </source>
</evidence>
<dbReference type="PANTHER" id="PTHR43673">
    <property type="entry name" value="NAD(P)H NITROREDUCTASE YDGI-RELATED"/>
    <property type="match status" value="1"/>
</dbReference>
<feature type="domain" description="Nitroreductase" evidence="3">
    <location>
        <begin position="78"/>
        <end position="148"/>
    </location>
</feature>
<comment type="similarity">
    <text evidence="1">Belongs to the nitroreductase family.</text>
</comment>
<protein>
    <submittedName>
        <fullName evidence="4">Nitroreductase</fullName>
    </submittedName>
</protein>
<evidence type="ECO:0000313" key="4">
    <source>
        <dbReference type="EMBL" id="TWH80601.1"/>
    </source>
</evidence>
<keyword evidence="5" id="KW-1185">Reference proteome</keyword>
<dbReference type="AlphaFoldDB" id="A0A562JBK9"/>
<feature type="domain" description="Nitroreductase" evidence="3">
    <location>
        <begin position="5"/>
        <end position="60"/>
    </location>
</feature>
<gene>
    <name evidence="4" type="ORF">LY60_01863</name>
</gene>
<evidence type="ECO:0000256" key="1">
    <source>
        <dbReference type="ARBA" id="ARBA00007118"/>
    </source>
</evidence>
<dbReference type="Gene3D" id="3.40.109.10">
    <property type="entry name" value="NADH Oxidase"/>
    <property type="match status" value="1"/>
</dbReference>
<reference evidence="4 5" key="1">
    <citation type="submission" date="2019-07" db="EMBL/GenBank/DDBJ databases">
        <title>Genomic Encyclopedia of Type Strains, Phase I: the one thousand microbial genomes (KMG-I) project.</title>
        <authorList>
            <person name="Kyrpides N."/>
        </authorList>
    </citation>
    <scope>NUCLEOTIDE SEQUENCE [LARGE SCALE GENOMIC DNA]</scope>
    <source>
        <strain evidence="4 5">DSM 13558</strain>
    </source>
</reference>
<keyword evidence="2" id="KW-0560">Oxidoreductase</keyword>
<dbReference type="SUPFAM" id="SSF55469">
    <property type="entry name" value="FMN-dependent nitroreductase-like"/>
    <property type="match status" value="1"/>
</dbReference>